<evidence type="ECO:0000259" key="4">
    <source>
        <dbReference type="Pfam" id="PF03775"/>
    </source>
</evidence>
<dbReference type="GO" id="GO:0000917">
    <property type="term" value="P:division septum assembly"/>
    <property type="evidence" value="ECO:0007669"/>
    <property type="project" value="UniProtKB-KW"/>
</dbReference>
<dbReference type="HAMAP" id="MF_00267">
    <property type="entry name" value="MinC"/>
    <property type="match status" value="1"/>
</dbReference>
<dbReference type="PANTHER" id="PTHR34108">
    <property type="entry name" value="SEPTUM SITE-DETERMINING PROTEIN MINC"/>
    <property type="match status" value="1"/>
</dbReference>
<dbReference type="SUPFAM" id="SSF63848">
    <property type="entry name" value="Cell-division inhibitor MinC, C-terminal domain"/>
    <property type="match status" value="1"/>
</dbReference>
<keyword evidence="3" id="KW-0131">Cell cycle</keyword>
<dbReference type="GO" id="GO:0000902">
    <property type="term" value="P:cell morphogenesis"/>
    <property type="evidence" value="ECO:0007669"/>
    <property type="project" value="InterPro"/>
</dbReference>
<keyword evidence="1" id="KW-0132">Cell division</keyword>
<dbReference type="AlphaFoldDB" id="A0A0W8E3D4"/>
<sequence length="209" mass="22844">MSTAFKQASDGMLIDLKAYHTFAQMKKGLEKKLTSVADLPIGSKVSIDIGKKTLSNKQVRELEDTLLDYGMHLDGLLSGKLPDVEEDLCEEPVIEGMPHYDDTALICQHIRSGQKRFVQGNVVVLGDINPGAEVVAGGNILVMGSLRGLAHAGVFGDESAIITAYRLTPTQLRIATHITRPPDGERNVVDYPEVARIREGRVIIEKLKI</sequence>
<dbReference type="GO" id="GO:1901891">
    <property type="term" value="P:regulation of cell septum assembly"/>
    <property type="evidence" value="ECO:0007669"/>
    <property type="project" value="InterPro"/>
</dbReference>
<dbReference type="NCBIfam" id="TIGR01222">
    <property type="entry name" value="minC"/>
    <property type="match status" value="1"/>
</dbReference>
<protein>
    <submittedName>
        <fullName evidence="5">Septum site-determining protein minc</fullName>
    </submittedName>
</protein>
<organism evidence="5">
    <name type="scientific">hydrocarbon metagenome</name>
    <dbReference type="NCBI Taxonomy" id="938273"/>
    <lineage>
        <taxon>unclassified sequences</taxon>
        <taxon>metagenomes</taxon>
        <taxon>ecological metagenomes</taxon>
    </lineage>
</organism>
<accession>A0A0W8E3D4</accession>
<dbReference type="EMBL" id="LNQE01001901">
    <property type="protein sequence ID" value="KUG02945.1"/>
    <property type="molecule type" value="Genomic_DNA"/>
</dbReference>
<dbReference type="Pfam" id="PF03775">
    <property type="entry name" value="MinC_C"/>
    <property type="match status" value="1"/>
</dbReference>
<feature type="domain" description="Septum formation inhibitor MinC C-terminal" evidence="4">
    <location>
        <begin position="106"/>
        <end position="204"/>
    </location>
</feature>
<dbReference type="Gene3D" id="2.160.20.70">
    <property type="match status" value="1"/>
</dbReference>
<dbReference type="InterPro" id="IPR036145">
    <property type="entry name" value="MinC_C_sf"/>
</dbReference>
<dbReference type="InterPro" id="IPR013033">
    <property type="entry name" value="MinC"/>
</dbReference>
<gene>
    <name evidence="5" type="ORF">ASZ90_019723</name>
</gene>
<dbReference type="InterPro" id="IPR016098">
    <property type="entry name" value="CAP/MinC_C"/>
</dbReference>
<keyword evidence="2" id="KW-0717">Septation</keyword>
<evidence type="ECO:0000256" key="2">
    <source>
        <dbReference type="ARBA" id="ARBA00023210"/>
    </source>
</evidence>
<proteinExistence type="inferred from homology"/>
<comment type="caution">
    <text evidence="5">The sequence shown here is derived from an EMBL/GenBank/DDBJ whole genome shotgun (WGS) entry which is preliminary data.</text>
</comment>
<evidence type="ECO:0000313" key="5">
    <source>
        <dbReference type="EMBL" id="KUG02945.1"/>
    </source>
</evidence>
<dbReference type="Gene3D" id="3.30.160.540">
    <property type="match status" value="1"/>
</dbReference>
<dbReference type="PANTHER" id="PTHR34108:SF1">
    <property type="entry name" value="SEPTUM SITE-DETERMINING PROTEIN MINC"/>
    <property type="match status" value="1"/>
</dbReference>
<dbReference type="InterPro" id="IPR005526">
    <property type="entry name" value="Septum_form_inhib_MinC_C"/>
</dbReference>
<name>A0A0W8E3D4_9ZZZZ</name>
<evidence type="ECO:0000256" key="3">
    <source>
        <dbReference type="ARBA" id="ARBA00023306"/>
    </source>
</evidence>
<reference evidence="5" key="1">
    <citation type="journal article" date="2015" name="Proc. Natl. Acad. Sci. U.S.A.">
        <title>Networks of energetic and metabolic interactions define dynamics in microbial communities.</title>
        <authorList>
            <person name="Embree M."/>
            <person name="Liu J.K."/>
            <person name="Al-Bassam M.M."/>
            <person name="Zengler K."/>
        </authorList>
    </citation>
    <scope>NUCLEOTIDE SEQUENCE</scope>
</reference>
<evidence type="ECO:0000256" key="1">
    <source>
        <dbReference type="ARBA" id="ARBA00022618"/>
    </source>
</evidence>